<organism evidence="4 5">
    <name type="scientific">Actinopolyspora saharensis</name>
    <dbReference type="NCBI Taxonomy" id="995062"/>
    <lineage>
        <taxon>Bacteria</taxon>
        <taxon>Bacillati</taxon>
        <taxon>Actinomycetota</taxon>
        <taxon>Actinomycetes</taxon>
        <taxon>Actinopolysporales</taxon>
        <taxon>Actinopolysporaceae</taxon>
        <taxon>Actinopolyspora</taxon>
    </lineage>
</organism>
<evidence type="ECO:0000313" key="5">
    <source>
        <dbReference type="Proteomes" id="UP000199301"/>
    </source>
</evidence>
<protein>
    <submittedName>
        <fullName evidence="4">Autotransporter-associated beta strand repeat-containing protein</fullName>
    </submittedName>
</protein>
<dbReference type="InterPro" id="IPR011050">
    <property type="entry name" value="Pectin_lyase_fold/virulence"/>
</dbReference>
<dbReference type="OrthoDB" id="9805301at2"/>
<dbReference type="InterPro" id="IPR001011">
    <property type="entry name" value="Acid_Pase_classA_bac"/>
</dbReference>
<dbReference type="AlphaFoldDB" id="A0A1H1EUI1"/>
<feature type="region of interest" description="Disordered" evidence="2">
    <location>
        <begin position="150"/>
        <end position="182"/>
    </location>
</feature>
<dbReference type="Pfam" id="PF12951">
    <property type="entry name" value="PATR"/>
    <property type="match status" value="1"/>
</dbReference>
<dbReference type="Pfam" id="PF10518">
    <property type="entry name" value="TAT_signal"/>
    <property type="match status" value="1"/>
</dbReference>
<dbReference type="GO" id="GO:0030288">
    <property type="term" value="C:outer membrane-bounded periplasmic space"/>
    <property type="evidence" value="ECO:0007669"/>
    <property type="project" value="InterPro"/>
</dbReference>
<evidence type="ECO:0000256" key="2">
    <source>
        <dbReference type="SAM" id="MobiDB-lite"/>
    </source>
</evidence>
<dbReference type="SUPFAM" id="SSF51126">
    <property type="entry name" value="Pectin lyase-like"/>
    <property type="match status" value="1"/>
</dbReference>
<dbReference type="NCBIfam" id="TIGR02601">
    <property type="entry name" value="autotrns_rpt"/>
    <property type="match status" value="1"/>
</dbReference>
<evidence type="ECO:0000259" key="3">
    <source>
        <dbReference type="SMART" id="SM00014"/>
    </source>
</evidence>
<feature type="compositionally biased region" description="Low complexity" evidence="2">
    <location>
        <begin position="170"/>
        <end position="182"/>
    </location>
</feature>
<dbReference type="InterPro" id="IPR019546">
    <property type="entry name" value="TAT_signal_bac_arc"/>
</dbReference>
<dbReference type="InterPro" id="IPR000326">
    <property type="entry name" value="PAP2/HPO"/>
</dbReference>
<dbReference type="Gene3D" id="1.20.144.10">
    <property type="entry name" value="Phosphatidic acid phosphatase type 2/haloperoxidase"/>
    <property type="match status" value="1"/>
</dbReference>
<dbReference type="SMART" id="SM00014">
    <property type="entry name" value="acidPPc"/>
    <property type="match status" value="1"/>
</dbReference>
<gene>
    <name evidence="4" type="ORF">SAMN04489718_2694</name>
</gene>
<sequence>MSSFPVDRRNFLRGAAVAAATPAVWALSPTGTGTASGATSGSGFAPFIDAYRTNSTDNLTPESNAAVRALSGMSELWRTDTEWDNGTVLAPKVLRENIRYSERVTRQRTEEEAKQAFIADRRHKSYSMIAGLGPLAEAYREGAKAVTSIVTAPEGTPSGEISDSLPEDAPPGSALGAGSESSELGPVARLVHTVRGPHSSSNPSKYAFDYPRPWRLNARSQVVDTGRVDEFGFPVYDSKVVVAPQLLRQRGRNPAEDGGYPSGHTNAGWLAALGLAYAVPERYQELVVAATDLGHTRIVAGMHSPVGVVGGRILGTALAAGILADPVNAEIKAAARERAVEYFTAVTGNDDLYEAAHSGEDPYGDREANRQRTIPRLTYLSPIDRHAHSPLRAPEGAEVLLETRFPYLPAEARRAVLESTALPAGYPLLDGPEQWGRLDLFTAADGFGEFARTVRVSMDAARGGFHAHDTWRNDIGGRGGLIKSGSGTLVLRGDNSYRGGTRVEGGKLVAASKSGLGRGDLVLARGTGLGTVLGTPVSVDGTARIEDGTTLDVTTDEGRFGGHHTVLRARHLTGRFAEVRLNGRRVDAVHSEHAVTIRL</sequence>
<dbReference type="InterPro" id="IPR036938">
    <property type="entry name" value="PAP2/HPO_sf"/>
</dbReference>
<keyword evidence="5" id="KW-1185">Reference proteome</keyword>
<dbReference type="GO" id="GO:0003993">
    <property type="term" value="F:acid phosphatase activity"/>
    <property type="evidence" value="ECO:0007669"/>
    <property type="project" value="InterPro"/>
</dbReference>
<evidence type="ECO:0000313" key="4">
    <source>
        <dbReference type="EMBL" id="SDQ92383.1"/>
    </source>
</evidence>
<dbReference type="InterPro" id="IPR013425">
    <property type="entry name" value="Autotrns_rpt"/>
</dbReference>
<dbReference type="STRING" id="995062.SAMN04489718_2694"/>
<dbReference type="PROSITE" id="PS51318">
    <property type="entry name" value="TAT"/>
    <property type="match status" value="1"/>
</dbReference>
<dbReference type="InterPro" id="IPR006311">
    <property type="entry name" value="TAT_signal"/>
</dbReference>
<dbReference type="Pfam" id="PF01569">
    <property type="entry name" value="PAP2"/>
    <property type="match status" value="1"/>
</dbReference>
<reference evidence="5" key="1">
    <citation type="submission" date="2016-10" db="EMBL/GenBank/DDBJ databases">
        <authorList>
            <person name="Varghese N."/>
            <person name="Submissions S."/>
        </authorList>
    </citation>
    <scope>NUCLEOTIDE SEQUENCE [LARGE SCALE GENOMIC DNA]</scope>
    <source>
        <strain evidence="5">DSM 45459</strain>
    </source>
</reference>
<feature type="domain" description="Phosphatidic acid phosphatase type 2/haloperoxidase" evidence="3">
    <location>
        <begin position="184"/>
        <end position="323"/>
    </location>
</feature>
<dbReference type="SUPFAM" id="SSF48317">
    <property type="entry name" value="Acid phosphatase/Vanadium-dependent haloperoxidase"/>
    <property type="match status" value="1"/>
</dbReference>
<keyword evidence="1" id="KW-0732">Signal</keyword>
<dbReference type="RefSeq" id="WP_092524380.1">
    <property type="nucleotide sequence ID" value="NZ_FNKO01000002.1"/>
</dbReference>
<name>A0A1H1EUI1_9ACTN</name>
<dbReference type="EMBL" id="FNKO01000002">
    <property type="protein sequence ID" value="SDQ92383.1"/>
    <property type="molecule type" value="Genomic_DNA"/>
</dbReference>
<evidence type="ECO:0000256" key="1">
    <source>
        <dbReference type="ARBA" id="ARBA00022729"/>
    </source>
</evidence>
<dbReference type="Proteomes" id="UP000199301">
    <property type="component" value="Unassembled WGS sequence"/>
</dbReference>
<accession>A0A1H1EUI1</accession>
<proteinExistence type="predicted"/>
<dbReference type="PRINTS" id="PR00483">
    <property type="entry name" value="BACPHPHTASE"/>
</dbReference>